<evidence type="ECO:0000313" key="9">
    <source>
        <dbReference type="Proteomes" id="UP000469870"/>
    </source>
</evidence>
<evidence type="ECO:0000313" key="8">
    <source>
        <dbReference type="Proteomes" id="UP000440066"/>
    </source>
</evidence>
<evidence type="ECO:0000256" key="1">
    <source>
        <dbReference type="ARBA" id="ARBA00023125"/>
    </source>
</evidence>
<dbReference type="RefSeq" id="WP_153831704.1">
    <property type="nucleotide sequence ID" value="NZ_WJQR01000007.1"/>
</dbReference>
<dbReference type="PANTHER" id="PTHR43479">
    <property type="entry name" value="ACREF/ENVCD OPERON REPRESSOR-RELATED"/>
    <property type="match status" value="1"/>
</dbReference>
<reference evidence="7 9" key="2">
    <citation type="submission" date="2019-11" db="EMBL/GenBank/DDBJ databases">
        <title>Characterisation of Fundicoccus ignavus gen. nov. sp. nov., a novel genus of the family Aerococcaceae isolated from bulk tank milk.</title>
        <authorList>
            <person name="Siebert A."/>
            <person name="Huptas C."/>
            <person name="Wenning M."/>
            <person name="Scherer S."/>
            <person name="Doll E.V."/>
        </authorList>
    </citation>
    <scope>NUCLEOTIDE SEQUENCE [LARGE SCALE GENOMIC DNA]</scope>
    <source>
        <strain evidence="4 9">DSM 109653</strain>
        <strain evidence="5 7">WS4759</strain>
    </source>
</reference>
<feature type="DNA-binding region" description="H-T-H motif" evidence="2">
    <location>
        <begin position="34"/>
        <end position="53"/>
    </location>
</feature>
<comment type="caution">
    <text evidence="5">The sequence shown here is derived from an EMBL/GenBank/DDBJ whole genome shotgun (WGS) entry which is preliminary data.</text>
</comment>
<dbReference type="InterPro" id="IPR001647">
    <property type="entry name" value="HTH_TetR"/>
</dbReference>
<dbReference type="Gene3D" id="1.10.357.10">
    <property type="entry name" value="Tetracycline Repressor, domain 2"/>
    <property type="match status" value="1"/>
</dbReference>
<dbReference type="Proteomes" id="UP000440066">
    <property type="component" value="Unassembled WGS sequence"/>
</dbReference>
<dbReference type="EMBL" id="WJQS01000006">
    <property type="protein sequence ID" value="MRI85737.1"/>
    <property type="molecule type" value="Genomic_DNA"/>
</dbReference>
<evidence type="ECO:0000313" key="4">
    <source>
        <dbReference type="EMBL" id="MRI81997.1"/>
    </source>
</evidence>
<dbReference type="EMBL" id="WJQR01000007">
    <property type="protein sequence ID" value="MRI81997.1"/>
    <property type="molecule type" value="Genomic_DNA"/>
</dbReference>
<reference evidence="6 8" key="1">
    <citation type="submission" date="2019-11" db="EMBL/GenBank/DDBJ databases">
        <title>Characterisation of Fundicoccus ignavus gen. nov. sp. nov., a novel genus of the family Aerococcaceae from bulk tank milk.</title>
        <authorList>
            <person name="Siebert A."/>
            <person name="Huptas C."/>
            <person name="Wenning M."/>
            <person name="Scherer S."/>
            <person name="Doll E.V."/>
        </authorList>
    </citation>
    <scope>NUCLEOTIDE SEQUENCE [LARGE SCALE GENOMIC DNA]</scope>
    <source>
        <strain evidence="6 8">DSM 109652</strain>
    </source>
</reference>
<organism evidence="5 7">
    <name type="scientific">Fundicoccus ignavus</name>
    <dbReference type="NCBI Taxonomy" id="2664442"/>
    <lineage>
        <taxon>Bacteria</taxon>
        <taxon>Bacillati</taxon>
        <taxon>Bacillota</taxon>
        <taxon>Bacilli</taxon>
        <taxon>Lactobacillales</taxon>
        <taxon>Aerococcaceae</taxon>
        <taxon>Fundicoccus</taxon>
    </lineage>
</organism>
<dbReference type="PROSITE" id="PS50977">
    <property type="entry name" value="HTH_TETR_2"/>
    <property type="match status" value="1"/>
</dbReference>
<evidence type="ECO:0000313" key="7">
    <source>
        <dbReference type="Proteomes" id="UP000430975"/>
    </source>
</evidence>
<evidence type="ECO:0000313" key="6">
    <source>
        <dbReference type="EMBL" id="MRJ46604.1"/>
    </source>
</evidence>
<evidence type="ECO:0000259" key="3">
    <source>
        <dbReference type="PROSITE" id="PS50977"/>
    </source>
</evidence>
<gene>
    <name evidence="6" type="ORF">GF867_03345</name>
    <name evidence="5" type="ORF">GIY09_07645</name>
    <name evidence="4" type="ORF">GIY11_08270</name>
</gene>
<accession>A0A6I2GD40</accession>
<sequence length="191" mass="22401">MTATNNQEVNQLTREAIMTAMVQLLETKTFDEISVTELTQRAGVSRMAYYRNYKSMTAIFQDICNQLFYRILAEGEHYILSGDWHKFWLHLFEFLYTNQDEVKRVLGNEQQSYFILNYLNQAFGSHSLKATTRYNIRGMIGLAFNVMTEWINHDFDISPDELAFLCMNFTTQQPNEMDQIVINSSKVDPFI</sequence>
<dbReference type="AlphaFoldDB" id="A0A6I2GD40"/>
<dbReference type="PANTHER" id="PTHR43479:SF11">
    <property type="entry name" value="ACREF_ENVCD OPERON REPRESSOR-RELATED"/>
    <property type="match status" value="1"/>
</dbReference>
<proteinExistence type="predicted"/>
<evidence type="ECO:0000256" key="2">
    <source>
        <dbReference type="PROSITE-ProRule" id="PRU00335"/>
    </source>
</evidence>
<name>A0A6I2GD40_9LACT</name>
<keyword evidence="1 2" id="KW-0238">DNA-binding</keyword>
<dbReference type="InterPro" id="IPR050624">
    <property type="entry name" value="HTH-type_Tx_Regulator"/>
</dbReference>
<dbReference type="InterPro" id="IPR009057">
    <property type="entry name" value="Homeodomain-like_sf"/>
</dbReference>
<evidence type="ECO:0000313" key="5">
    <source>
        <dbReference type="EMBL" id="MRI85737.1"/>
    </source>
</evidence>
<dbReference type="Proteomes" id="UP000430975">
    <property type="component" value="Unassembled WGS sequence"/>
</dbReference>
<dbReference type="EMBL" id="WJQT01000003">
    <property type="protein sequence ID" value="MRJ46604.1"/>
    <property type="molecule type" value="Genomic_DNA"/>
</dbReference>
<keyword evidence="7" id="KW-1185">Reference proteome</keyword>
<dbReference type="GO" id="GO:0003677">
    <property type="term" value="F:DNA binding"/>
    <property type="evidence" value="ECO:0007669"/>
    <property type="project" value="UniProtKB-UniRule"/>
</dbReference>
<protein>
    <submittedName>
        <fullName evidence="5">TetR family transcriptional regulator</fullName>
    </submittedName>
</protein>
<dbReference type="SUPFAM" id="SSF46689">
    <property type="entry name" value="Homeodomain-like"/>
    <property type="match status" value="1"/>
</dbReference>
<dbReference type="Proteomes" id="UP000469870">
    <property type="component" value="Unassembled WGS sequence"/>
</dbReference>
<feature type="domain" description="HTH tetR-type" evidence="3">
    <location>
        <begin position="11"/>
        <end position="71"/>
    </location>
</feature>